<dbReference type="GO" id="GO:0008270">
    <property type="term" value="F:zinc ion binding"/>
    <property type="evidence" value="ECO:0007669"/>
    <property type="project" value="UniProtKB-KW"/>
</dbReference>
<feature type="compositionally biased region" description="Acidic residues" evidence="5">
    <location>
        <begin position="567"/>
        <end position="581"/>
    </location>
</feature>
<dbReference type="Pfam" id="PF11979">
    <property type="entry name" value="SARA_C"/>
    <property type="match status" value="1"/>
</dbReference>
<feature type="region of interest" description="Disordered" evidence="5">
    <location>
        <begin position="602"/>
        <end position="630"/>
    </location>
</feature>
<proteinExistence type="predicted"/>
<dbReference type="InterPro" id="IPR022557">
    <property type="entry name" value="SARA-like_C"/>
</dbReference>
<dbReference type="OrthoDB" id="5872154at2759"/>
<feature type="region of interest" description="Disordered" evidence="5">
    <location>
        <begin position="842"/>
        <end position="871"/>
    </location>
</feature>
<dbReference type="SMART" id="SM01421">
    <property type="entry name" value="DUF3480"/>
    <property type="match status" value="1"/>
</dbReference>
<dbReference type="InterPro" id="IPR000306">
    <property type="entry name" value="Znf_FYVE"/>
</dbReference>
<feature type="compositionally biased region" description="Low complexity" evidence="5">
    <location>
        <begin position="791"/>
        <end position="803"/>
    </location>
</feature>
<dbReference type="Proteomes" id="UP000783686">
    <property type="component" value="Unassembled WGS sequence"/>
</dbReference>
<dbReference type="PANTHER" id="PTHR46319">
    <property type="entry name" value="ZINC FINGER FYVE DOMAIN-CONTAINING PROTEIN"/>
    <property type="match status" value="1"/>
</dbReference>
<feature type="region of interest" description="Disordered" evidence="5">
    <location>
        <begin position="782"/>
        <end position="829"/>
    </location>
</feature>
<organism evidence="7 8">
    <name type="scientific">Bursaphelenchus okinawaensis</name>
    <dbReference type="NCBI Taxonomy" id="465554"/>
    <lineage>
        <taxon>Eukaryota</taxon>
        <taxon>Metazoa</taxon>
        <taxon>Ecdysozoa</taxon>
        <taxon>Nematoda</taxon>
        <taxon>Chromadorea</taxon>
        <taxon>Rhabditida</taxon>
        <taxon>Tylenchina</taxon>
        <taxon>Tylenchomorpha</taxon>
        <taxon>Aphelenchoidea</taxon>
        <taxon>Aphelenchoididae</taxon>
        <taxon>Bursaphelenchus</taxon>
    </lineage>
</organism>
<dbReference type="Pfam" id="PF01363">
    <property type="entry name" value="FYVE"/>
    <property type="match status" value="1"/>
</dbReference>
<keyword evidence="3" id="KW-0862">Zinc</keyword>
<dbReference type="GO" id="GO:0031901">
    <property type="term" value="C:early endosome membrane"/>
    <property type="evidence" value="ECO:0007669"/>
    <property type="project" value="TreeGrafter"/>
</dbReference>
<dbReference type="InterPro" id="IPR011011">
    <property type="entry name" value="Znf_FYVE_PHD"/>
</dbReference>
<evidence type="ECO:0000259" key="6">
    <source>
        <dbReference type="PROSITE" id="PS50178"/>
    </source>
</evidence>
<evidence type="ECO:0000256" key="3">
    <source>
        <dbReference type="ARBA" id="ARBA00022833"/>
    </source>
</evidence>
<dbReference type="InterPro" id="IPR013083">
    <property type="entry name" value="Znf_RING/FYVE/PHD"/>
</dbReference>
<feature type="compositionally biased region" description="Basic and acidic residues" evidence="5">
    <location>
        <begin position="546"/>
        <end position="555"/>
    </location>
</feature>
<dbReference type="PANTHER" id="PTHR46319:SF3">
    <property type="entry name" value="ZINC FINGER FYVE DOMAIN-CONTAINING PROTEIN"/>
    <property type="match status" value="1"/>
</dbReference>
<evidence type="ECO:0000256" key="2">
    <source>
        <dbReference type="ARBA" id="ARBA00022771"/>
    </source>
</evidence>
<keyword evidence="8" id="KW-1185">Reference proteome</keyword>
<comment type="caution">
    <text evidence="7">The sequence shown here is derived from an EMBL/GenBank/DDBJ whole genome shotgun (WGS) entry which is preliminary data.</text>
</comment>
<dbReference type="Gene3D" id="3.30.500.40">
    <property type="match status" value="1"/>
</dbReference>
<dbReference type="PROSITE" id="PS50178">
    <property type="entry name" value="ZF_FYVE"/>
    <property type="match status" value="1"/>
</dbReference>
<evidence type="ECO:0000256" key="4">
    <source>
        <dbReference type="PROSITE-ProRule" id="PRU00091"/>
    </source>
</evidence>
<keyword evidence="2 4" id="KW-0863">Zinc-finger</keyword>
<dbReference type="EMBL" id="CAJFCW020000002">
    <property type="protein sequence ID" value="CAG9095756.1"/>
    <property type="molecule type" value="Genomic_DNA"/>
</dbReference>
<feature type="region of interest" description="Disordered" evidence="5">
    <location>
        <begin position="542"/>
        <end position="588"/>
    </location>
</feature>
<feature type="region of interest" description="Disordered" evidence="5">
    <location>
        <begin position="1"/>
        <end position="42"/>
    </location>
</feature>
<dbReference type="Gene3D" id="3.30.40.10">
    <property type="entry name" value="Zinc/RING finger domain, C3HC4 (zinc finger)"/>
    <property type="match status" value="1"/>
</dbReference>
<accession>A0A811K9E9</accession>
<feature type="domain" description="FYVE-type" evidence="6">
    <location>
        <begin position="705"/>
        <end position="766"/>
    </location>
</feature>
<evidence type="ECO:0000313" key="7">
    <source>
        <dbReference type="EMBL" id="CAD5212381.1"/>
    </source>
</evidence>
<feature type="compositionally biased region" description="Basic and acidic residues" evidence="5">
    <location>
        <begin position="19"/>
        <end position="28"/>
    </location>
</feature>
<evidence type="ECO:0000313" key="8">
    <source>
        <dbReference type="Proteomes" id="UP000614601"/>
    </source>
</evidence>
<name>A0A811K9E9_9BILA</name>
<gene>
    <name evidence="7" type="ORF">BOKJ2_LOCUS4182</name>
</gene>
<reference evidence="7" key="1">
    <citation type="submission" date="2020-09" db="EMBL/GenBank/DDBJ databases">
        <authorList>
            <person name="Kikuchi T."/>
        </authorList>
    </citation>
    <scope>NUCLEOTIDE SEQUENCE</scope>
    <source>
        <strain evidence="7">SH1</strain>
    </source>
</reference>
<dbReference type="Gene3D" id="3.30.1360.220">
    <property type="entry name" value="Domain of unknown function (DUF3480), N-terminal subdomain"/>
    <property type="match status" value="1"/>
</dbReference>
<evidence type="ECO:0000256" key="1">
    <source>
        <dbReference type="ARBA" id="ARBA00022723"/>
    </source>
</evidence>
<dbReference type="EMBL" id="CAJFDH010000002">
    <property type="protein sequence ID" value="CAD5212381.1"/>
    <property type="molecule type" value="Genomic_DNA"/>
</dbReference>
<dbReference type="GO" id="GO:0016197">
    <property type="term" value="P:endosomal transport"/>
    <property type="evidence" value="ECO:0007669"/>
    <property type="project" value="TreeGrafter"/>
</dbReference>
<dbReference type="InterPro" id="IPR017455">
    <property type="entry name" value="Znf_FYVE-rel"/>
</dbReference>
<evidence type="ECO:0000256" key="5">
    <source>
        <dbReference type="SAM" id="MobiDB-lite"/>
    </source>
</evidence>
<feature type="compositionally biased region" description="Basic and acidic residues" evidence="5">
    <location>
        <begin position="602"/>
        <end position="621"/>
    </location>
</feature>
<dbReference type="Proteomes" id="UP000614601">
    <property type="component" value="Unassembled WGS sequence"/>
</dbReference>
<feature type="compositionally biased region" description="Basic and acidic residues" evidence="5">
    <location>
        <begin position="1"/>
        <end position="12"/>
    </location>
</feature>
<dbReference type="SUPFAM" id="SSF57903">
    <property type="entry name" value="FYVE/PHD zinc finger"/>
    <property type="match status" value="1"/>
</dbReference>
<sequence length="1427" mass="159680">MDDMDSLLKELENSVQKEIQQEKNKDPVAKASTYKNSIEDDTEEKLSLKEVLEMENAKRKNVTEARKKSEEIENALSDNVEPALLSSPIVNIVEPAVTIVEPSPEAHGGLLNVNFFPRAGSTSSIREETESADPDVKYTTFAKIFNKEGRPLNPIVHTLKVEEGFRKVGSSGSILDDGEDDEDEMMKALELLDEKNEVCESGDKDNVYVTRDEPVIDKEDGSEKETVKNKFDISTDVKPKDDEAEHVVFSEPDDDDVDDSAAVDDVDGEKSVAECIVDVNLQCDEKAKSISSVEKTHYVISNCDIQHNLQVASVEAENGGIKDPDALVNVNSTRIENTGIREDKVESIKEPQIEETSDLAHEGSQECITIKIDENTSEDKPTHVNRVQSDSTKLNSKELEAVGNIDLSIIAAAEDSILTPEMEAELAELEEELRGQGLLEDEIEDLKDFAKEELVVENEVQKEAEQVERDVQNKDSNMEDQADVVESDINGHDRNTDIVKDESDNLLEQVRQVVDDVAEQVVKNALDFVGIVDDKRQIDELDEKDETVRSEKSDGEDSNVTLRIDDVVAEEDNSEDADEAEANGNQEGSINEAVDSADAQNDHFEDQHDQRVESSENRDMIDQNDSQNDDNRHVQAVEDLDPDNQNLTMEVHGDLPTTDMHILPEQARTLSVIASTHTVGNVGTDLRLTESELQLGKVKPNWIKDDEYKKCMLCLAKFTLVNRRHHCRCCGRVLCSECCSIRRKLSYMEENEKAQRVCQPCNLTLDRIEVYEKMAENAQQTAQEAIEIDEPASSTASSESPLLARRKSVLKPTKSESEGQCPSENGGDFQRKRSVRFLDGIAPGADNTRQEGADGAQASTKPAKPKRVSSRKLKEYMAQDEGKLLLSDESLYTVADSFTGELCKITMEKVVERFTTGFVVTLVVKRNIYLVISYNNATNVVSVHTSGLSSLGVEEVLFAYETDDDIPQFPMNICNVLANFTSECLRPRTAHLDDINGIRFCGSRMANVVELNEGDGINGFKYIFWAPYMDQELNGITAPNVAFRVGILVKESEYPFIKALPMRVLTRLGMVNDVYPYPIVNNLKRGLLFPESEDGTQPSSPTILSMFHDFRACSYSMPYIATSCVIVDEGNTKVLLPVWAKEQMKCVLNSQMNLIAWACDISESCDSVLTCEYLGSSFQTRMFMKQTDRNCIGVSFVAFSTGYKGLDNEFTQTLVEDGVVIRFTGDTLEMVQKKLQNGDDFELESNGIKLKVEWVENALLNTMGPIRSPIDGLDLRGYIQYGLTMERALHSNNVFQNSRSYALRLGTVIRFVTKKLEPQLQSHFFDACEQLTMWLRSTLEDYVPLLIGMEMKMIAIRLYASQDNVGFELADWTGLEEAHSEYIGILSEKVLPILYQILASNTGDFNVELHLPIISVRPLPKEDELTE</sequence>
<protein>
    <recommendedName>
        <fullName evidence="6">FYVE-type domain-containing protein</fullName>
    </recommendedName>
</protein>
<keyword evidence="1" id="KW-0479">Metal-binding</keyword>
<dbReference type="SMART" id="SM00064">
    <property type="entry name" value="FYVE"/>
    <property type="match status" value="1"/>
</dbReference>